<evidence type="ECO:0008006" key="3">
    <source>
        <dbReference type="Google" id="ProtNLM"/>
    </source>
</evidence>
<dbReference type="OrthoDB" id="3365698at2759"/>
<dbReference type="Gene3D" id="3.80.10.10">
    <property type="entry name" value="Ribonuclease Inhibitor"/>
    <property type="match status" value="1"/>
</dbReference>
<dbReference type="EMBL" id="JACAZE010000003">
    <property type="protein sequence ID" value="KAF7319585.1"/>
    <property type="molecule type" value="Genomic_DNA"/>
</dbReference>
<sequence length="505" mass="57532">MSAPSPDPRSQLPEFLHLLTANEAPTTLEQTTLRSLLEDYQLRADCLNAEIDHLEASLGYLKAERDRVQAALVGVQTALSPVRQLPAELIAEIFLWVLKGYRPERRTRAPWHLGHVCRAWRNIALTLPRLWSKIVVYVASNPGDVTALGLREQQIEEQLARSQQFALSVEIIWSTPVLHLFDASARLVGLVAEHCERWRSLSLSPTSDLETLLAILEPVQNRLPNLEKLEYQYREQTRAGMRSDLFRHAPKLSKLRYMARDSVLHIPWPQIRHCYLQRRFRDLLAAHNLVNLDLGMVDETLQLAPGQFIILPNLLHLHSRFAWAMRSFTTPILQSLQLGLALNLDEIPQFLRRSACPLTALMIQQEDQGDAIDMDDVVKILRCVPSLTLFIVDISPAILAPVPDGVEHDLPTLDTLFSALTVTGTLADIVPNLSTFIYALPYDPFATDSFLQMAASRETASIGFCKRILRSRRDIVNGRNIKRMRREEVTMVVRNWFPVPRPWIR</sequence>
<dbReference type="AlphaFoldDB" id="A0A8H6TPU0"/>
<protein>
    <recommendedName>
        <fullName evidence="3">F-box domain-containing protein</fullName>
    </recommendedName>
</protein>
<organism evidence="1 2">
    <name type="scientific">Mycena chlorophos</name>
    <name type="common">Agaric fungus</name>
    <name type="synonym">Agaricus chlorophos</name>
    <dbReference type="NCBI Taxonomy" id="658473"/>
    <lineage>
        <taxon>Eukaryota</taxon>
        <taxon>Fungi</taxon>
        <taxon>Dikarya</taxon>
        <taxon>Basidiomycota</taxon>
        <taxon>Agaricomycotina</taxon>
        <taxon>Agaricomycetes</taxon>
        <taxon>Agaricomycetidae</taxon>
        <taxon>Agaricales</taxon>
        <taxon>Marasmiineae</taxon>
        <taxon>Mycenaceae</taxon>
        <taxon>Mycena</taxon>
    </lineage>
</organism>
<evidence type="ECO:0000313" key="2">
    <source>
        <dbReference type="Proteomes" id="UP000613580"/>
    </source>
</evidence>
<reference evidence="1" key="1">
    <citation type="submission" date="2020-05" db="EMBL/GenBank/DDBJ databases">
        <title>Mycena genomes resolve the evolution of fungal bioluminescence.</title>
        <authorList>
            <person name="Tsai I.J."/>
        </authorList>
    </citation>
    <scope>NUCLEOTIDE SEQUENCE</scope>
    <source>
        <strain evidence="1">110903Hualien_Pintung</strain>
    </source>
</reference>
<accession>A0A8H6TPU0</accession>
<evidence type="ECO:0000313" key="1">
    <source>
        <dbReference type="EMBL" id="KAF7319585.1"/>
    </source>
</evidence>
<comment type="caution">
    <text evidence="1">The sequence shown here is derived from an EMBL/GenBank/DDBJ whole genome shotgun (WGS) entry which is preliminary data.</text>
</comment>
<dbReference type="Proteomes" id="UP000613580">
    <property type="component" value="Unassembled WGS sequence"/>
</dbReference>
<proteinExistence type="predicted"/>
<name>A0A8H6TPU0_MYCCL</name>
<gene>
    <name evidence="1" type="ORF">HMN09_00298600</name>
</gene>
<dbReference type="InterPro" id="IPR032675">
    <property type="entry name" value="LRR_dom_sf"/>
</dbReference>
<keyword evidence="2" id="KW-1185">Reference proteome</keyword>